<proteinExistence type="predicted"/>
<evidence type="ECO:0000313" key="1">
    <source>
        <dbReference type="EMBL" id="SKB09283.1"/>
    </source>
</evidence>
<evidence type="ECO:0008006" key="3">
    <source>
        <dbReference type="Google" id="ProtNLM"/>
    </source>
</evidence>
<keyword evidence="2" id="KW-1185">Reference proteome</keyword>
<organism evidence="1 2">
    <name type="scientific">Prosthecobacter debontii</name>
    <dbReference type="NCBI Taxonomy" id="48467"/>
    <lineage>
        <taxon>Bacteria</taxon>
        <taxon>Pseudomonadati</taxon>
        <taxon>Verrucomicrobiota</taxon>
        <taxon>Verrucomicrobiia</taxon>
        <taxon>Verrucomicrobiales</taxon>
        <taxon>Verrucomicrobiaceae</taxon>
        <taxon>Prosthecobacter</taxon>
    </lineage>
</organism>
<dbReference type="STRING" id="48467.SAMN02745166_05126"/>
<name>A0A1T4Z5Y2_9BACT</name>
<dbReference type="Proteomes" id="UP000190774">
    <property type="component" value="Unassembled WGS sequence"/>
</dbReference>
<evidence type="ECO:0000313" key="2">
    <source>
        <dbReference type="Proteomes" id="UP000190774"/>
    </source>
</evidence>
<sequence length="266" mass="28965">MIFILTSDRSLAEFILILPEPVPHTAKRGHSSTNLTMLKKTFTSLACLLLAAASYAGEAAPAKEPVAPTIAPEPEEISYSNFSLAYGYQSADFLGQDVDAHGIVAGLEFSPVKHLYFALNGGWSNVELDLGGLGLGVNDADFDYWTVNVGVGGYIPLTRNIHFVTEVGASYASLDINDFGANFNLDEDWGVYVSPHFRAKFGIVETHLGVTYNSNDVVPAEYNLFLRLFVEVAPHVDLFVNGSLGLEEQEFFDDVFGVQAGVRVKF</sequence>
<dbReference type="AlphaFoldDB" id="A0A1T4Z5Y2"/>
<protein>
    <recommendedName>
        <fullName evidence="3">Outer membrane protein beta-barrel domain-containing protein</fullName>
    </recommendedName>
</protein>
<gene>
    <name evidence="1" type="ORF">SAMN02745166_05126</name>
</gene>
<dbReference type="EMBL" id="FUYE01000037">
    <property type="protein sequence ID" value="SKB09283.1"/>
    <property type="molecule type" value="Genomic_DNA"/>
</dbReference>
<accession>A0A1T4Z5Y2</accession>
<reference evidence="2" key="1">
    <citation type="submission" date="2017-02" db="EMBL/GenBank/DDBJ databases">
        <authorList>
            <person name="Varghese N."/>
            <person name="Submissions S."/>
        </authorList>
    </citation>
    <scope>NUCLEOTIDE SEQUENCE [LARGE SCALE GENOMIC DNA]</scope>
    <source>
        <strain evidence="2">ATCC 700200</strain>
    </source>
</reference>